<keyword evidence="1" id="KW-0444">Lipid biosynthesis</keyword>
<dbReference type="InterPro" id="IPR007691">
    <property type="entry name" value="LpxD"/>
</dbReference>
<dbReference type="GO" id="GO:0016410">
    <property type="term" value="F:N-acyltransferase activity"/>
    <property type="evidence" value="ECO:0007669"/>
    <property type="project" value="InterPro"/>
</dbReference>
<dbReference type="PANTHER" id="PTHR43378:SF2">
    <property type="entry name" value="UDP-3-O-ACYLGLUCOSAMINE N-ACYLTRANSFERASE 1, MITOCHONDRIAL-RELATED"/>
    <property type="match status" value="1"/>
</dbReference>
<dbReference type="GO" id="GO:0009245">
    <property type="term" value="P:lipid A biosynthetic process"/>
    <property type="evidence" value="ECO:0007669"/>
    <property type="project" value="UniProtKB-KW"/>
</dbReference>
<feature type="domain" description="Mannose-1-phosphate guanyltransferase C-terminal" evidence="6">
    <location>
        <begin position="34"/>
        <end position="135"/>
    </location>
</feature>
<dbReference type="PANTHER" id="PTHR43378">
    <property type="entry name" value="UDP-3-O-ACYLGLUCOSAMINE N-ACYLTRANSFERASE"/>
    <property type="match status" value="1"/>
</dbReference>
<dbReference type="CDD" id="cd03352">
    <property type="entry name" value="LbH_LpxD"/>
    <property type="match status" value="1"/>
</dbReference>
<dbReference type="Gene3D" id="2.160.10.10">
    <property type="entry name" value="Hexapeptide repeat proteins"/>
    <property type="match status" value="1"/>
</dbReference>
<dbReference type="InterPro" id="IPR001451">
    <property type="entry name" value="Hexapep"/>
</dbReference>
<evidence type="ECO:0000313" key="7">
    <source>
        <dbReference type="EMBL" id="KNC52327.1"/>
    </source>
</evidence>
<dbReference type="OrthoDB" id="2355at2759"/>
<evidence type="ECO:0000313" key="8">
    <source>
        <dbReference type="Proteomes" id="UP000054408"/>
    </source>
</evidence>
<dbReference type="InterPro" id="IPR018357">
    <property type="entry name" value="Hexapep_transf_CS"/>
</dbReference>
<dbReference type="PROSITE" id="PS00101">
    <property type="entry name" value="HEXAPEP_TRANSFERASES"/>
    <property type="match status" value="2"/>
</dbReference>
<keyword evidence="4" id="KW-0443">Lipid metabolism</keyword>
<evidence type="ECO:0000256" key="3">
    <source>
        <dbReference type="ARBA" id="ARBA00022679"/>
    </source>
</evidence>
<accession>A0A0L0DJ42</accession>
<dbReference type="InterPro" id="IPR011004">
    <property type="entry name" value="Trimer_LpxA-like_sf"/>
</dbReference>
<dbReference type="InterPro" id="IPR056729">
    <property type="entry name" value="GMPPB_C"/>
</dbReference>
<keyword evidence="2" id="KW-0441">Lipid A biosynthesis</keyword>
<evidence type="ECO:0000256" key="1">
    <source>
        <dbReference type="ARBA" id="ARBA00022516"/>
    </source>
</evidence>
<dbReference type="Pfam" id="PF25087">
    <property type="entry name" value="GMPPB_C"/>
    <property type="match status" value="1"/>
</dbReference>
<dbReference type="RefSeq" id="XP_013762323.1">
    <property type="nucleotide sequence ID" value="XM_013906869.1"/>
</dbReference>
<dbReference type="GeneID" id="25560920"/>
<dbReference type="STRING" id="461836.A0A0L0DJ42"/>
<evidence type="ECO:0000259" key="6">
    <source>
        <dbReference type="Pfam" id="PF25087"/>
    </source>
</evidence>
<protein>
    <submittedName>
        <fullName evidence="7">UDP-3-O-[3-hydroxymyristoyl] glucosamine N-acyltransferase</fullName>
    </submittedName>
</protein>
<dbReference type="NCBIfam" id="NF002060">
    <property type="entry name" value="PRK00892.1"/>
    <property type="match status" value="1"/>
</dbReference>
<dbReference type="Pfam" id="PF00132">
    <property type="entry name" value="Hexapep"/>
    <property type="match status" value="1"/>
</dbReference>
<evidence type="ECO:0000256" key="5">
    <source>
        <dbReference type="ARBA" id="ARBA00023315"/>
    </source>
</evidence>
<dbReference type="Proteomes" id="UP000054408">
    <property type="component" value="Unassembled WGS sequence"/>
</dbReference>
<dbReference type="EMBL" id="GL349436">
    <property type="protein sequence ID" value="KNC52327.1"/>
    <property type="molecule type" value="Genomic_DNA"/>
</dbReference>
<keyword evidence="5 7" id="KW-0012">Acyltransferase</keyword>
<dbReference type="OMA" id="VDHPKYY"/>
<dbReference type="AlphaFoldDB" id="A0A0L0DJ42"/>
<dbReference type="GO" id="GO:0016020">
    <property type="term" value="C:membrane"/>
    <property type="evidence" value="ECO:0007669"/>
    <property type="project" value="GOC"/>
</dbReference>
<sequence length="251" mass="25663">MLARLGVWRAVRIGVRRRMVAAGAVGARAMAAAAWIDETAVVGAGVQVHPSAVIGPGVVVGDGAVIGPGVVIENATLGERVMVEAGTVIGARGFGYLPRVEGVEGEGDAWTVYKPQELSVVVGDDVHLGANVTVDRGSWRETEIRSGSKLDNGVHVGHNVVIGEGTLIAAQSGIAGSCTIGREVLLGGQVGIAQHLVVADGVRVAGKSGVLSDLLEAGAAYGGYPAVRIREFHRMHAMAKRGVERTGGGSE</sequence>
<evidence type="ECO:0000256" key="2">
    <source>
        <dbReference type="ARBA" id="ARBA00022556"/>
    </source>
</evidence>
<dbReference type="eggNOG" id="ENOG502QV70">
    <property type="taxonomic scope" value="Eukaryota"/>
</dbReference>
<proteinExistence type="predicted"/>
<evidence type="ECO:0000256" key="4">
    <source>
        <dbReference type="ARBA" id="ARBA00023098"/>
    </source>
</evidence>
<keyword evidence="8" id="KW-1185">Reference proteome</keyword>
<name>A0A0L0DJ42_THETB</name>
<organism evidence="7 8">
    <name type="scientific">Thecamonas trahens ATCC 50062</name>
    <dbReference type="NCBI Taxonomy" id="461836"/>
    <lineage>
        <taxon>Eukaryota</taxon>
        <taxon>Apusozoa</taxon>
        <taxon>Apusomonadida</taxon>
        <taxon>Apusomonadidae</taxon>
        <taxon>Thecamonas</taxon>
    </lineage>
</organism>
<keyword evidence="3 7" id="KW-0808">Transferase</keyword>
<reference evidence="7 8" key="1">
    <citation type="submission" date="2010-05" db="EMBL/GenBank/DDBJ databases">
        <title>The Genome Sequence of Thecamonas trahens ATCC 50062.</title>
        <authorList>
            <consortium name="The Broad Institute Genome Sequencing Platform"/>
            <person name="Russ C."/>
            <person name="Cuomo C."/>
            <person name="Shea T."/>
            <person name="Young S.K."/>
            <person name="Zeng Q."/>
            <person name="Koehrsen M."/>
            <person name="Haas B."/>
            <person name="Borodovsky M."/>
            <person name="Guigo R."/>
            <person name="Alvarado L."/>
            <person name="Berlin A."/>
            <person name="Bochicchio J."/>
            <person name="Borenstein D."/>
            <person name="Chapman S."/>
            <person name="Chen Z."/>
            <person name="Freedman E."/>
            <person name="Gellesch M."/>
            <person name="Goldberg J."/>
            <person name="Griggs A."/>
            <person name="Gujja S."/>
            <person name="Heilman E."/>
            <person name="Heiman D."/>
            <person name="Hepburn T."/>
            <person name="Howarth C."/>
            <person name="Jen D."/>
            <person name="Larson L."/>
            <person name="Mehta T."/>
            <person name="Park D."/>
            <person name="Pearson M."/>
            <person name="Roberts A."/>
            <person name="Saif S."/>
            <person name="Shenoy N."/>
            <person name="Sisk P."/>
            <person name="Stolte C."/>
            <person name="Sykes S."/>
            <person name="Thomson T."/>
            <person name="Walk T."/>
            <person name="White J."/>
            <person name="Yandava C."/>
            <person name="Burger G."/>
            <person name="Gray M.W."/>
            <person name="Holland P.W.H."/>
            <person name="King N."/>
            <person name="Lang F.B.F."/>
            <person name="Roger A.J."/>
            <person name="Ruiz-Trillo I."/>
            <person name="Lander E."/>
            <person name="Nusbaum C."/>
        </authorList>
    </citation>
    <scope>NUCLEOTIDE SEQUENCE [LARGE SCALE GENOMIC DNA]</scope>
    <source>
        <strain evidence="7 8">ATCC 50062</strain>
    </source>
</reference>
<gene>
    <name evidence="7" type="ORF">AMSG_01159</name>
</gene>
<dbReference type="SUPFAM" id="SSF51161">
    <property type="entry name" value="Trimeric LpxA-like enzymes"/>
    <property type="match status" value="1"/>
</dbReference>